<dbReference type="Pfam" id="PF04664">
    <property type="entry name" value="OGFr_N"/>
    <property type="match status" value="1"/>
</dbReference>
<dbReference type="RefSeq" id="WP_377302120.1">
    <property type="nucleotide sequence ID" value="NZ_CP180191.1"/>
</dbReference>
<keyword evidence="3" id="KW-1185">Reference proteome</keyword>
<dbReference type="Proteomes" id="UP001595556">
    <property type="component" value="Unassembled WGS sequence"/>
</dbReference>
<sequence length="189" mass="21947">MSSVTDRLFATDEDPDLIVARSKERRDQSNAQAIERWRIWLAQHHELTLALSLDELERRHDFIQWWFPIGAKSPINPDAPVIGRHAMRDAVQADPELAAAMRRSFSRFLQVLGLALEGGQVREVTVPVVRWIDRATHTDRRLSRSLRSMHNAGLYDETRALMAFLELEMKDRPARSDALRWWRNQLVDA</sequence>
<reference evidence="3" key="1">
    <citation type="journal article" date="2019" name="Int. J. Syst. Evol. Microbiol.">
        <title>The Global Catalogue of Microorganisms (GCM) 10K type strain sequencing project: providing services to taxonomists for standard genome sequencing and annotation.</title>
        <authorList>
            <consortium name="The Broad Institute Genomics Platform"/>
            <consortium name="The Broad Institute Genome Sequencing Center for Infectious Disease"/>
            <person name="Wu L."/>
            <person name="Ma J."/>
        </authorList>
    </citation>
    <scope>NUCLEOTIDE SEQUENCE [LARGE SCALE GENOMIC DNA]</scope>
    <source>
        <strain evidence="3">KCTC 52168</strain>
    </source>
</reference>
<name>A0ABV7H0Y8_9BURK</name>
<keyword evidence="2" id="KW-0675">Receptor</keyword>
<organism evidence="2 3">
    <name type="scientific">Piscinibacterium candidicorallinum</name>
    <dbReference type="NCBI Taxonomy" id="1793872"/>
    <lineage>
        <taxon>Bacteria</taxon>
        <taxon>Pseudomonadati</taxon>
        <taxon>Pseudomonadota</taxon>
        <taxon>Betaproteobacteria</taxon>
        <taxon>Burkholderiales</taxon>
        <taxon>Piscinibacterium</taxon>
    </lineage>
</organism>
<proteinExistence type="predicted"/>
<dbReference type="InterPro" id="IPR006757">
    <property type="entry name" value="OGF_rcpt"/>
</dbReference>
<feature type="domain" description="Opioid growth factor receptor (OGFr) conserved" evidence="1">
    <location>
        <begin position="53"/>
        <end position="165"/>
    </location>
</feature>
<protein>
    <submittedName>
        <fullName evidence="2">Opioid growth factor receptor-related protein</fullName>
    </submittedName>
</protein>
<evidence type="ECO:0000313" key="2">
    <source>
        <dbReference type="EMBL" id="MFC3147257.1"/>
    </source>
</evidence>
<gene>
    <name evidence="2" type="ORF">ACFOEN_06335</name>
</gene>
<dbReference type="EMBL" id="JBHRTI010000003">
    <property type="protein sequence ID" value="MFC3147257.1"/>
    <property type="molecule type" value="Genomic_DNA"/>
</dbReference>
<evidence type="ECO:0000259" key="1">
    <source>
        <dbReference type="Pfam" id="PF04664"/>
    </source>
</evidence>
<accession>A0ABV7H0Y8</accession>
<evidence type="ECO:0000313" key="3">
    <source>
        <dbReference type="Proteomes" id="UP001595556"/>
    </source>
</evidence>
<comment type="caution">
    <text evidence="2">The sequence shown here is derived from an EMBL/GenBank/DDBJ whole genome shotgun (WGS) entry which is preliminary data.</text>
</comment>